<feature type="compositionally biased region" description="Low complexity" evidence="1">
    <location>
        <begin position="132"/>
        <end position="146"/>
    </location>
</feature>
<dbReference type="KEGG" id="tps:THAPSDRAFT_22044"/>
<feature type="region of interest" description="Disordered" evidence="1">
    <location>
        <begin position="477"/>
        <end position="512"/>
    </location>
</feature>
<keyword evidence="2" id="KW-0732">Signal</keyword>
<evidence type="ECO:0000313" key="4">
    <source>
        <dbReference type="Proteomes" id="UP000001449"/>
    </source>
</evidence>
<feature type="compositionally biased region" description="Basic and acidic residues" evidence="1">
    <location>
        <begin position="439"/>
        <end position="449"/>
    </location>
</feature>
<feature type="region of interest" description="Disordered" evidence="1">
    <location>
        <begin position="131"/>
        <end position="154"/>
    </location>
</feature>
<evidence type="ECO:0000313" key="3">
    <source>
        <dbReference type="EMBL" id="EED94539.1"/>
    </source>
</evidence>
<feature type="compositionally biased region" description="Basic and acidic residues" evidence="1">
    <location>
        <begin position="237"/>
        <end position="246"/>
    </location>
</feature>
<dbReference type="GeneID" id="7443836"/>
<dbReference type="RefSeq" id="XP_002289103.1">
    <property type="nucleotide sequence ID" value="XM_002289067.1"/>
</dbReference>
<reference evidence="3 4" key="2">
    <citation type="journal article" date="2008" name="Nature">
        <title>The Phaeodactylum genome reveals the evolutionary history of diatom genomes.</title>
        <authorList>
            <person name="Bowler C."/>
            <person name="Allen A.E."/>
            <person name="Badger J.H."/>
            <person name="Grimwood J."/>
            <person name="Jabbari K."/>
            <person name="Kuo A."/>
            <person name="Maheswari U."/>
            <person name="Martens C."/>
            <person name="Maumus F."/>
            <person name="Otillar R.P."/>
            <person name="Rayko E."/>
            <person name="Salamov A."/>
            <person name="Vandepoele K."/>
            <person name="Beszteri B."/>
            <person name="Gruber A."/>
            <person name="Heijde M."/>
            <person name="Katinka M."/>
            <person name="Mock T."/>
            <person name="Valentin K."/>
            <person name="Verret F."/>
            <person name="Berges J.A."/>
            <person name="Brownlee C."/>
            <person name="Cadoret J.P."/>
            <person name="Chiovitti A."/>
            <person name="Choi C.J."/>
            <person name="Coesel S."/>
            <person name="De Martino A."/>
            <person name="Detter J.C."/>
            <person name="Durkin C."/>
            <person name="Falciatore A."/>
            <person name="Fournet J."/>
            <person name="Haruta M."/>
            <person name="Huysman M.J."/>
            <person name="Jenkins B.D."/>
            <person name="Jiroutova K."/>
            <person name="Jorgensen R.E."/>
            <person name="Joubert Y."/>
            <person name="Kaplan A."/>
            <person name="Kroger N."/>
            <person name="Kroth P.G."/>
            <person name="La Roche J."/>
            <person name="Lindquist E."/>
            <person name="Lommer M."/>
            <person name="Martin-Jezequel V."/>
            <person name="Lopez P.J."/>
            <person name="Lucas S."/>
            <person name="Mangogna M."/>
            <person name="McGinnis K."/>
            <person name="Medlin L.K."/>
            <person name="Montsant A."/>
            <person name="Oudot-Le Secq M.P."/>
            <person name="Napoli C."/>
            <person name="Obornik M."/>
            <person name="Parker M.S."/>
            <person name="Petit J.L."/>
            <person name="Porcel B.M."/>
            <person name="Poulsen N."/>
            <person name="Robison M."/>
            <person name="Rychlewski L."/>
            <person name="Rynearson T.A."/>
            <person name="Schmutz J."/>
            <person name="Shapiro H."/>
            <person name="Siaut M."/>
            <person name="Stanley M."/>
            <person name="Sussman M.R."/>
            <person name="Taylor A.R."/>
            <person name="Vardi A."/>
            <person name="von Dassow P."/>
            <person name="Vyverman W."/>
            <person name="Willis A."/>
            <person name="Wyrwicz L.S."/>
            <person name="Rokhsar D.S."/>
            <person name="Weissenbach J."/>
            <person name="Armbrust E.V."/>
            <person name="Green B.R."/>
            <person name="Van de Peer Y."/>
            <person name="Grigoriev I.V."/>
        </authorList>
    </citation>
    <scope>NUCLEOTIDE SEQUENCE [LARGE SCALE GENOMIC DNA]</scope>
    <source>
        <strain evidence="3 4">CCMP1335</strain>
    </source>
</reference>
<organism evidence="3 4">
    <name type="scientific">Thalassiosira pseudonana</name>
    <name type="common">Marine diatom</name>
    <name type="synonym">Cyclotella nana</name>
    <dbReference type="NCBI Taxonomy" id="35128"/>
    <lineage>
        <taxon>Eukaryota</taxon>
        <taxon>Sar</taxon>
        <taxon>Stramenopiles</taxon>
        <taxon>Ochrophyta</taxon>
        <taxon>Bacillariophyta</taxon>
        <taxon>Coscinodiscophyceae</taxon>
        <taxon>Thalassiosirophycidae</taxon>
        <taxon>Thalassiosirales</taxon>
        <taxon>Thalassiosiraceae</taxon>
        <taxon>Thalassiosira</taxon>
    </lineage>
</organism>
<dbReference type="HOGENOM" id="CLU_336349_0_0_1"/>
<sequence length="848" mass="92814">MAATQTPKRALRRATSYALVLLQLSTLFPSSCHGFSTPPYTSNDSCSISTTLNLAVDPPPGGFTVDEETANGVPTTPSIPYYSSMDAAASSSSTPMKRVGINSRGAKMNEIDFTLAPSDVSLSRCYQMSRDGASGTASASASSATTPQSMQAEQEQRVQTLSLTRALNTASNRAVRRILLARSWPSAEALNLSLRTVLMQQQQQEQVESTEKTGGGDNTDKAKCPVPRPILNILTKRRSDVKEDPAPRTGSTGAASEKEQQWIETQINVFRESYGSIAGYDQAEAYLECILNLATSGEESTRVKEVMDGGIYVVPYRRILSVIQSVGAVLEPVPDSTTIRKRITPKLLDQDICLSMLDKIALSNEKVRRENGGEDASTSSNNPLAIPYDAAAWLAYDSDNTINGSMSFDDFKKKYEAETVAMVTAKKKARDDEETQQEMETKKKEYATKVDESEPKGAYEKGWKRRLLSNFFLGGRKDESPKETETVVVENTEAETATSDESPSYDEPTPVIKPDDLGGVLLSAEEPTMTRQLNILSNIVQRTLIFGGDQELLVLSETLDADKPAFIQRWYKNNPVDIADIKAEIRPGVQFLNALIQLLRDCYTKGVIYDVNPTLPLSTGYLNAYGRLTASLIELGSGYVRPSPNTSSLSLALNTPAATAKYLTSSPPPKSAKEEFGRFAKWESSVRKNRTNPYPEDLVGTWKVEDMIGGSVIGTTQVSFKPQGEVSVLPPMQGLRWRLDPGPTHLDTCTFQVLSDDGAILQYKGFVDRGSRFEARVSKRSVSMRGGVSFLMRDAEMSVAGNMGDDYYDDILPMNYKNGQTKFKMSRVVKGGGSESLQSSTRSAESDV</sequence>
<feature type="compositionally biased region" description="Low complexity" evidence="1">
    <location>
        <begin position="486"/>
        <end position="497"/>
    </location>
</feature>
<reference evidence="3 4" key="1">
    <citation type="journal article" date="2004" name="Science">
        <title>The genome of the diatom Thalassiosira pseudonana: ecology, evolution, and metabolism.</title>
        <authorList>
            <person name="Armbrust E.V."/>
            <person name="Berges J.A."/>
            <person name="Bowler C."/>
            <person name="Green B.R."/>
            <person name="Martinez D."/>
            <person name="Putnam N.H."/>
            <person name="Zhou S."/>
            <person name="Allen A.E."/>
            <person name="Apt K.E."/>
            <person name="Bechner M."/>
            <person name="Brzezinski M.A."/>
            <person name="Chaal B.K."/>
            <person name="Chiovitti A."/>
            <person name="Davis A.K."/>
            <person name="Demarest M.S."/>
            <person name="Detter J.C."/>
            <person name="Glavina T."/>
            <person name="Goodstein D."/>
            <person name="Hadi M.Z."/>
            <person name="Hellsten U."/>
            <person name="Hildebrand M."/>
            <person name="Jenkins B.D."/>
            <person name="Jurka J."/>
            <person name="Kapitonov V.V."/>
            <person name="Kroger N."/>
            <person name="Lau W.W."/>
            <person name="Lane T.W."/>
            <person name="Larimer F.W."/>
            <person name="Lippmeier J.C."/>
            <person name="Lucas S."/>
            <person name="Medina M."/>
            <person name="Montsant A."/>
            <person name="Obornik M."/>
            <person name="Parker M.S."/>
            <person name="Palenik B."/>
            <person name="Pazour G.J."/>
            <person name="Richardson P.M."/>
            <person name="Rynearson T.A."/>
            <person name="Saito M.A."/>
            <person name="Schwartz D.C."/>
            <person name="Thamatrakoln K."/>
            <person name="Valentin K."/>
            <person name="Vardi A."/>
            <person name="Wilkerson F.P."/>
            <person name="Rokhsar D.S."/>
        </authorList>
    </citation>
    <scope>NUCLEOTIDE SEQUENCE [LARGE SCALE GENOMIC DNA]</scope>
    <source>
        <strain evidence="3 4">CCMP1335</strain>
    </source>
</reference>
<evidence type="ECO:0000256" key="1">
    <source>
        <dbReference type="SAM" id="MobiDB-lite"/>
    </source>
</evidence>
<keyword evidence="4" id="KW-1185">Reference proteome</keyword>
<name>B8BWL9_THAPS</name>
<dbReference type="eggNOG" id="ENOG502S85K">
    <property type="taxonomic scope" value="Eukaryota"/>
</dbReference>
<dbReference type="Proteomes" id="UP000001449">
    <property type="component" value="Chromosome 3"/>
</dbReference>
<evidence type="ECO:0000256" key="2">
    <source>
        <dbReference type="SAM" id="SignalP"/>
    </source>
</evidence>
<accession>B8BWL9</accession>
<feature type="region of interest" description="Disordered" evidence="1">
    <location>
        <begin position="829"/>
        <end position="848"/>
    </location>
</feature>
<feature type="chain" id="PRO_5002869384" evidence="2">
    <location>
        <begin position="35"/>
        <end position="848"/>
    </location>
</feature>
<dbReference type="AlphaFoldDB" id="B8BWL9"/>
<feature type="signal peptide" evidence="2">
    <location>
        <begin position="1"/>
        <end position="34"/>
    </location>
</feature>
<feature type="compositionally biased region" description="Polar residues" evidence="1">
    <location>
        <begin position="835"/>
        <end position="848"/>
    </location>
</feature>
<feature type="region of interest" description="Disordered" evidence="1">
    <location>
        <begin position="203"/>
        <end position="258"/>
    </location>
</feature>
<proteinExistence type="predicted"/>
<protein>
    <submittedName>
        <fullName evidence="3">Uncharacterized protein</fullName>
    </submittedName>
</protein>
<gene>
    <name evidence="3" type="ORF">THAPSDRAFT_22044</name>
</gene>
<dbReference type="PaxDb" id="35128-Thaps22044"/>
<dbReference type="InParanoid" id="B8BWL9"/>
<dbReference type="EMBL" id="CM000640">
    <property type="protein sequence ID" value="EED94539.1"/>
    <property type="molecule type" value="Genomic_DNA"/>
</dbReference>
<feature type="region of interest" description="Disordered" evidence="1">
    <location>
        <begin position="428"/>
        <end position="449"/>
    </location>
</feature>
<dbReference type="OMA" id="DPGPTHL"/>